<dbReference type="GO" id="GO:0005737">
    <property type="term" value="C:cytoplasm"/>
    <property type="evidence" value="ECO:0007669"/>
    <property type="project" value="TreeGrafter"/>
</dbReference>
<feature type="domain" description="Quinolinate phosphoribosyl transferase C-terminal" evidence="3">
    <location>
        <begin position="9"/>
        <end position="57"/>
    </location>
</feature>
<dbReference type="Proteomes" id="UP000033754">
    <property type="component" value="Unassembled WGS sequence"/>
</dbReference>
<evidence type="ECO:0000259" key="3">
    <source>
        <dbReference type="Pfam" id="PF01729"/>
    </source>
</evidence>
<dbReference type="InterPro" id="IPR002638">
    <property type="entry name" value="Quinolinate_PRibosylTrfase_C"/>
</dbReference>
<evidence type="ECO:0000256" key="1">
    <source>
        <dbReference type="ARBA" id="ARBA00009400"/>
    </source>
</evidence>
<dbReference type="GO" id="GO:0034213">
    <property type="term" value="P:quinolinate catabolic process"/>
    <property type="evidence" value="ECO:0007669"/>
    <property type="project" value="TreeGrafter"/>
</dbReference>
<name>A0A0F3NCK8_ANAPH</name>
<dbReference type="GeneID" id="97804823"/>
<evidence type="ECO:0000313" key="4">
    <source>
        <dbReference type="EMBL" id="KJV65813.1"/>
    </source>
</evidence>
<comment type="caution">
    <text evidence="4">The sequence shown here is derived from an EMBL/GenBank/DDBJ whole genome shotgun (WGS) entry which is preliminary data.</text>
</comment>
<dbReference type="RefSeq" id="WP_080502898.1">
    <property type="nucleotide sequence ID" value="NZ_LANT01000004.1"/>
</dbReference>
<dbReference type="EMBL" id="LANT01000004">
    <property type="protein sequence ID" value="KJV65813.1"/>
    <property type="molecule type" value="Genomic_DNA"/>
</dbReference>
<dbReference type="GO" id="GO:0004514">
    <property type="term" value="F:nicotinate-nucleotide diphosphorylase (carboxylating) activity"/>
    <property type="evidence" value="ECO:0007669"/>
    <property type="project" value="InterPro"/>
</dbReference>
<evidence type="ECO:0000256" key="2">
    <source>
        <dbReference type="ARBA" id="ARBA00022676"/>
    </source>
</evidence>
<comment type="similarity">
    <text evidence="1">Belongs to the NadC/ModD family.</text>
</comment>
<dbReference type="PATRIC" id="fig|1359161.3.peg.911"/>
<dbReference type="AlphaFoldDB" id="A0A0F3NCK8"/>
<dbReference type="Gene3D" id="3.20.20.70">
    <property type="entry name" value="Aldolase class I"/>
    <property type="match status" value="1"/>
</dbReference>
<dbReference type="InterPro" id="IPR036068">
    <property type="entry name" value="Nicotinate_pribotase-like_C"/>
</dbReference>
<keyword evidence="4" id="KW-0808">Transferase</keyword>
<protein>
    <submittedName>
        <fullName evidence="4">Quinolinate phosphoribosyl transferase, C-terminal domain protein</fullName>
    </submittedName>
</protein>
<accession>A0A0F3NCK8</accession>
<dbReference type="InterPro" id="IPR013785">
    <property type="entry name" value="Aldolase_TIM"/>
</dbReference>
<evidence type="ECO:0000313" key="5">
    <source>
        <dbReference type="Proteomes" id="UP000033754"/>
    </source>
</evidence>
<dbReference type="PANTHER" id="PTHR32179:SF3">
    <property type="entry name" value="NICOTINATE-NUCLEOTIDE PYROPHOSPHORYLASE [CARBOXYLATING]"/>
    <property type="match status" value="1"/>
</dbReference>
<dbReference type="GO" id="GO:0009435">
    <property type="term" value="P:NAD+ biosynthetic process"/>
    <property type="evidence" value="ECO:0007669"/>
    <property type="project" value="InterPro"/>
</dbReference>
<sequence length="64" mass="7174">MYGKSASYHETNAIICSTRKTCPGLSKSDLYAEHIGGGESFRTGLFDRVLMKDNHAVYRNAFTR</sequence>
<proteinExistence type="inferred from homology"/>
<gene>
    <name evidence="4" type="ORF">EPHNCH_0816</name>
</gene>
<dbReference type="Pfam" id="PF01729">
    <property type="entry name" value="QRPTase_C"/>
    <property type="match status" value="1"/>
</dbReference>
<reference evidence="4 5" key="1">
    <citation type="submission" date="2015-01" db="EMBL/GenBank/DDBJ databases">
        <title>Genome Sequencing of Rickettsiales.</title>
        <authorList>
            <person name="Daugherty S.C."/>
            <person name="Su Q."/>
            <person name="Abolude K."/>
            <person name="Beier-Sexton M."/>
            <person name="Carlyon J.A."/>
            <person name="Carter R."/>
            <person name="Day N.P."/>
            <person name="Dumler S.J."/>
            <person name="Dyachenko V."/>
            <person name="Godinez A."/>
            <person name="Kurtti T.J."/>
            <person name="Lichay M."/>
            <person name="Mullins K.E."/>
            <person name="Ott S."/>
            <person name="Pappas-Brown V."/>
            <person name="Paris D.H."/>
            <person name="Patel P."/>
            <person name="Richards A.L."/>
            <person name="Sadzewicz L."/>
            <person name="Sears K."/>
            <person name="Seidman D."/>
            <person name="Sengamalay N."/>
            <person name="Stenos J."/>
            <person name="Tallon L.J."/>
            <person name="Vincent G."/>
            <person name="Fraser C.M."/>
            <person name="Munderloh U."/>
            <person name="Dunning-Hotopp J.C."/>
        </authorList>
    </citation>
    <scope>NUCLEOTIDE SEQUENCE [LARGE SCALE GENOMIC DNA]</scope>
    <source>
        <strain evidence="4 5">NCH-1</strain>
    </source>
</reference>
<dbReference type="SUPFAM" id="SSF51690">
    <property type="entry name" value="Nicotinate/Quinolinate PRTase C-terminal domain-like"/>
    <property type="match status" value="1"/>
</dbReference>
<dbReference type="InterPro" id="IPR027277">
    <property type="entry name" value="NadC/ModD"/>
</dbReference>
<keyword evidence="2" id="KW-0328">Glycosyltransferase</keyword>
<organism evidence="4 5">
    <name type="scientific">Anaplasma phagocytophilum str. NCH-1</name>
    <dbReference type="NCBI Taxonomy" id="1359161"/>
    <lineage>
        <taxon>Bacteria</taxon>
        <taxon>Pseudomonadati</taxon>
        <taxon>Pseudomonadota</taxon>
        <taxon>Alphaproteobacteria</taxon>
        <taxon>Rickettsiales</taxon>
        <taxon>Anaplasmataceae</taxon>
        <taxon>Anaplasma</taxon>
        <taxon>phagocytophilum group</taxon>
    </lineage>
</organism>
<dbReference type="PANTHER" id="PTHR32179">
    <property type="entry name" value="NICOTINATE-NUCLEOTIDE PYROPHOSPHORYLASE [CARBOXYLATING]"/>
    <property type="match status" value="1"/>
</dbReference>